<dbReference type="GO" id="GO:0046872">
    <property type="term" value="F:metal ion binding"/>
    <property type="evidence" value="ECO:0007669"/>
    <property type="project" value="UniProtKB-KW"/>
</dbReference>
<evidence type="ECO:0000256" key="3">
    <source>
        <dbReference type="ARBA" id="ARBA00007879"/>
    </source>
</evidence>
<evidence type="ECO:0000259" key="9">
    <source>
        <dbReference type="PROSITE" id="PS51471"/>
    </source>
</evidence>
<evidence type="ECO:0000256" key="2">
    <source>
        <dbReference type="ARBA" id="ARBA00004123"/>
    </source>
</evidence>
<comment type="similarity">
    <text evidence="3">Belongs to the alkB family.</text>
</comment>
<protein>
    <submittedName>
        <fullName evidence="12">Alpha-ketoglutarate-dependent dioxygenase alkB homolog 6</fullName>
    </submittedName>
</protein>
<dbReference type="InParanoid" id="A0A6P7GPE8"/>
<dbReference type="Pfam" id="PF13532">
    <property type="entry name" value="2OG-FeII_Oxy_2"/>
    <property type="match status" value="1"/>
</dbReference>
<keyword evidence="5 12" id="KW-0223">Dioxygenase</keyword>
<comment type="subcellular location">
    <subcellularLocation>
        <location evidence="2">Nucleus</location>
    </subcellularLocation>
</comment>
<dbReference type="GO" id="GO:0051213">
    <property type="term" value="F:dioxygenase activity"/>
    <property type="evidence" value="ECO:0007669"/>
    <property type="project" value="UniProtKB-KW"/>
</dbReference>
<dbReference type="GO" id="GO:0005634">
    <property type="term" value="C:nucleus"/>
    <property type="evidence" value="ECO:0007669"/>
    <property type="project" value="UniProtKB-SubCell"/>
</dbReference>
<dbReference type="PROSITE" id="PS51471">
    <property type="entry name" value="FE2OG_OXY"/>
    <property type="match status" value="1"/>
</dbReference>
<reference evidence="10" key="2">
    <citation type="submission" date="2025-05" db="UniProtKB">
        <authorList>
            <consortium name="EnsemblMetazoa"/>
        </authorList>
    </citation>
    <scope>IDENTIFICATION</scope>
</reference>
<evidence type="ECO:0000256" key="4">
    <source>
        <dbReference type="ARBA" id="ARBA00022723"/>
    </source>
</evidence>
<keyword evidence="11" id="KW-1185">Reference proteome</keyword>
<gene>
    <name evidence="12" type="primary">LOC114340527</name>
</gene>
<feature type="domain" description="Fe2OG dioxygenase" evidence="9">
    <location>
        <begin position="88"/>
        <end position="204"/>
    </location>
</feature>
<dbReference type="EnsemblMetazoa" id="XM_050654038.1">
    <property type="protein sequence ID" value="XP_050509995.1"/>
    <property type="gene ID" value="LOC126886901"/>
</dbReference>
<dbReference type="PANTHER" id="PTHR46030">
    <property type="entry name" value="ALPHA-KETOGLUTARATE-DEPENDENT DIOXYGENASE ALKB HOMOLOG 6"/>
    <property type="match status" value="1"/>
</dbReference>
<dbReference type="SUPFAM" id="SSF51197">
    <property type="entry name" value="Clavaminate synthase-like"/>
    <property type="match status" value="1"/>
</dbReference>
<dbReference type="Proteomes" id="UP001652700">
    <property type="component" value="Unplaced"/>
</dbReference>
<evidence type="ECO:0000256" key="8">
    <source>
        <dbReference type="ARBA" id="ARBA00023242"/>
    </source>
</evidence>
<evidence type="ECO:0000256" key="5">
    <source>
        <dbReference type="ARBA" id="ARBA00022964"/>
    </source>
</evidence>
<name>A0A6P7GPE8_DIAVI</name>
<comment type="cofactor">
    <cofactor evidence="1">
        <name>Fe(2+)</name>
        <dbReference type="ChEBI" id="CHEBI:29033"/>
    </cofactor>
</comment>
<keyword evidence="7" id="KW-0408">Iron</keyword>
<dbReference type="InterPro" id="IPR032862">
    <property type="entry name" value="ALKBH6"/>
</dbReference>
<accession>A0A6P7GPE8</accession>
<dbReference type="OrthoDB" id="412814at2759"/>
<evidence type="ECO:0000256" key="6">
    <source>
        <dbReference type="ARBA" id="ARBA00023002"/>
    </source>
</evidence>
<dbReference type="InterPro" id="IPR005123">
    <property type="entry name" value="Oxoglu/Fe-dep_dioxygenase_dom"/>
</dbReference>
<evidence type="ECO:0000313" key="12">
    <source>
        <dbReference type="RefSeq" id="XP_028147078.1"/>
    </source>
</evidence>
<evidence type="ECO:0000256" key="7">
    <source>
        <dbReference type="ARBA" id="ARBA00023004"/>
    </source>
</evidence>
<dbReference type="Gene3D" id="2.60.120.590">
    <property type="entry name" value="Alpha-ketoglutarate-dependent dioxygenase AlkB-like"/>
    <property type="match status" value="1"/>
</dbReference>
<keyword evidence="6" id="KW-0560">Oxidoreductase</keyword>
<dbReference type="InterPro" id="IPR037151">
    <property type="entry name" value="AlkB-like_sf"/>
</dbReference>
<dbReference type="RefSeq" id="XP_028147078.1">
    <property type="nucleotide sequence ID" value="XM_028291277.1"/>
</dbReference>
<evidence type="ECO:0000256" key="1">
    <source>
        <dbReference type="ARBA" id="ARBA00001954"/>
    </source>
</evidence>
<dbReference type="FunCoup" id="A0A6P7GPE8">
    <property type="interactions" value="530"/>
</dbReference>
<dbReference type="PANTHER" id="PTHR46030:SF1">
    <property type="entry name" value="ALPHA-KETOGLUTARATE-DEPENDENT DIOXYGENASE ALKB HOMOLOG 6"/>
    <property type="match status" value="1"/>
</dbReference>
<dbReference type="AlphaFoldDB" id="A0A6P7GPE8"/>
<dbReference type="InterPro" id="IPR027450">
    <property type="entry name" value="AlkB-like"/>
</dbReference>
<keyword evidence="4" id="KW-0479">Metal-binding</keyword>
<reference evidence="12" key="1">
    <citation type="submission" date="2025-04" db="UniProtKB">
        <authorList>
            <consortium name="RefSeq"/>
        </authorList>
    </citation>
    <scope>IDENTIFICATION</scope>
    <source>
        <tissue evidence="12">Whole insect</tissue>
    </source>
</reference>
<organism evidence="12">
    <name type="scientific">Diabrotica virgifera virgifera</name>
    <name type="common">western corn rootworm</name>
    <dbReference type="NCBI Taxonomy" id="50390"/>
    <lineage>
        <taxon>Eukaryota</taxon>
        <taxon>Metazoa</taxon>
        <taxon>Ecdysozoa</taxon>
        <taxon>Arthropoda</taxon>
        <taxon>Hexapoda</taxon>
        <taxon>Insecta</taxon>
        <taxon>Pterygota</taxon>
        <taxon>Neoptera</taxon>
        <taxon>Endopterygota</taxon>
        <taxon>Coleoptera</taxon>
        <taxon>Polyphaga</taxon>
        <taxon>Cucujiformia</taxon>
        <taxon>Chrysomeloidea</taxon>
        <taxon>Chrysomelidae</taxon>
        <taxon>Galerucinae</taxon>
        <taxon>Diabroticina</taxon>
        <taxon>Diabroticites</taxon>
        <taxon>Diabrotica</taxon>
    </lineage>
</organism>
<evidence type="ECO:0000313" key="11">
    <source>
        <dbReference type="Proteomes" id="UP001652700"/>
    </source>
</evidence>
<sequence>MDVSQYRVNEVPASAFYIPNFITDNEESHIIKQVYAVPKPKWTSLSNRRLQDYGGIPHEKGMIPERIPSWLQAYLNKIAELQIFEQCKPNQVLVNEYLPGQGIMPHSDGPLFYPTISTISCGSHTVLEFVTNDESRKKVCNIFLEPRSLIIIKDDLYSKYLHSISERKFDSINDCANKDCCQLDSCDQELERSTRISLTIRNVPKVLKIKLF</sequence>
<proteinExistence type="inferred from homology"/>
<evidence type="ECO:0000313" key="10">
    <source>
        <dbReference type="EnsemblMetazoa" id="XP_050509995.1"/>
    </source>
</evidence>
<keyword evidence="8" id="KW-0539">Nucleus</keyword>